<evidence type="ECO:0000313" key="9">
    <source>
        <dbReference type="Proteomes" id="UP001304467"/>
    </source>
</evidence>
<evidence type="ECO:0000256" key="2">
    <source>
        <dbReference type="ARBA" id="ARBA00022645"/>
    </source>
</evidence>
<dbReference type="SUPFAM" id="SSF52317">
    <property type="entry name" value="Class I glutamine amidotransferase-like"/>
    <property type="match status" value="1"/>
</dbReference>
<keyword evidence="4" id="KW-0378">Hydrolase</keyword>
<feature type="domain" description="LD-carboxypeptidase N-terminal" evidence="6">
    <location>
        <begin position="55"/>
        <end position="155"/>
    </location>
</feature>
<reference evidence="8 9" key="1">
    <citation type="journal article" date="2023" name="Front. Microbiol.">
        <title>Genomic analyses of Burkholderia respiratory isolates indicates two evolutionarily distinct B. anthina clades.</title>
        <authorList>
            <person name="Pham A."/>
            <person name="Volmer J.G."/>
            <person name="Chambers D.C."/>
            <person name="Smith D.J."/>
            <person name="Reid D.W."/>
            <person name="Burr L."/>
            <person name="Wells T.J."/>
        </authorList>
    </citation>
    <scope>NUCLEOTIDE SEQUENCE [LARGE SCALE GENOMIC DNA]</scope>
    <source>
        <strain evidence="8 9">BCCIQ07A</strain>
    </source>
</reference>
<dbReference type="InterPro" id="IPR040449">
    <property type="entry name" value="Peptidase_S66_N"/>
</dbReference>
<keyword evidence="2" id="KW-0121">Carboxypeptidase</keyword>
<keyword evidence="9" id="KW-1185">Reference proteome</keyword>
<sequence length="322" mass="35175">MASQRVHCHLAGVGGSRMVSGIFRGFLSSRYPCNGIKTQDSGRRRARRCARSARNRARHRARRKWGFKVTTGAHLGSRYRYFAGTAGERADDLRRALMDPSIDIVWLARGGFGCAHLLEHLPDEIATPKTIIGFSDATSLFCALADRPGVRLLHGPTFHSLATKVDDATRADMRTVLTGGQRAALSLRHLSGAPGAVRGRLCGGNVTVLASVAGTRWSLRSRDAIVLLEDVTEFGYRLDRSLTQLRLSGAFDGARAFVLGQFTRCPIPDGADFTLEQMLVDVLGCFGLPIYSGLPIGHEHRNITWQYGNQAAIENSAIRFVA</sequence>
<dbReference type="CDD" id="cd07025">
    <property type="entry name" value="Peptidase_S66"/>
    <property type="match status" value="1"/>
</dbReference>
<feature type="domain" description="LD-carboxypeptidase C-terminal" evidence="7">
    <location>
        <begin position="198"/>
        <end position="313"/>
    </location>
</feature>
<dbReference type="InterPro" id="IPR027461">
    <property type="entry name" value="Carboxypeptidase_A_C_sf"/>
</dbReference>
<dbReference type="Proteomes" id="UP001304467">
    <property type="component" value="Unassembled WGS sequence"/>
</dbReference>
<dbReference type="EMBL" id="JAWRLE010000067">
    <property type="protein sequence ID" value="MEB2583147.1"/>
    <property type="molecule type" value="Genomic_DNA"/>
</dbReference>
<dbReference type="PANTHER" id="PTHR30237">
    <property type="entry name" value="MURAMOYLTETRAPEPTIDE CARBOXYPEPTIDASE"/>
    <property type="match status" value="1"/>
</dbReference>
<dbReference type="InterPro" id="IPR027478">
    <property type="entry name" value="LdcA_N"/>
</dbReference>
<organism evidence="8 9">
    <name type="scientific">Burkholderia anthinoferrum</name>
    <dbReference type="NCBI Taxonomy" id="3090833"/>
    <lineage>
        <taxon>Bacteria</taxon>
        <taxon>Pseudomonadati</taxon>
        <taxon>Pseudomonadota</taxon>
        <taxon>Betaproteobacteria</taxon>
        <taxon>Burkholderiales</taxon>
        <taxon>Burkholderiaceae</taxon>
        <taxon>Burkholderia</taxon>
    </lineage>
</organism>
<keyword evidence="3" id="KW-0645">Protease</keyword>
<evidence type="ECO:0000259" key="7">
    <source>
        <dbReference type="Pfam" id="PF17676"/>
    </source>
</evidence>
<protein>
    <submittedName>
        <fullName evidence="8">LD-carboxypeptidase</fullName>
    </submittedName>
</protein>
<comment type="caution">
    <text evidence="8">The sequence shown here is derived from an EMBL/GenBank/DDBJ whole genome shotgun (WGS) entry which is preliminary data.</text>
</comment>
<dbReference type="PIRSF" id="PIRSF028757">
    <property type="entry name" value="LD-carboxypeptidase"/>
    <property type="match status" value="1"/>
</dbReference>
<dbReference type="Pfam" id="PF02016">
    <property type="entry name" value="Peptidase_S66"/>
    <property type="match status" value="1"/>
</dbReference>
<proteinExistence type="inferred from homology"/>
<evidence type="ECO:0000256" key="3">
    <source>
        <dbReference type="ARBA" id="ARBA00022670"/>
    </source>
</evidence>
<evidence type="ECO:0000313" key="8">
    <source>
        <dbReference type="EMBL" id="MEB2583147.1"/>
    </source>
</evidence>
<dbReference type="InterPro" id="IPR029062">
    <property type="entry name" value="Class_I_gatase-like"/>
</dbReference>
<evidence type="ECO:0000256" key="5">
    <source>
        <dbReference type="ARBA" id="ARBA00022825"/>
    </source>
</evidence>
<dbReference type="Pfam" id="PF17676">
    <property type="entry name" value="Peptidase_S66C"/>
    <property type="match status" value="1"/>
</dbReference>
<name>A0ABU5WVT6_9BURK</name>
<dbReference type="InterPro" id="IPR003507">
    <property type="entry name" value="S66_fam"/>
</dbReference>
<dbReference type="InterPro" id="IPR040921">
    <property type="entry name" value="Peptidase_S66C"/>
</dbReference>
<dbReference type="PANTHER" id="PTHR30237:SF2">
    <property type="entry name" value="MUREIN TETRAPEPTIDE CARBOXYPEPTIDASE"/>
    <property type="match status" value="1"/>
</dbReference>
<keyword evidence="5" id="KW-0720">Serine protease</keyword>
<comment type="similarity">
    <text evidence="1">Belongs to the peptidase S66 family.</text>
</comment>
<accession>A0ABU5WVT6</accession>
<evidence type="ECO:0000259" key="6">
    <source>
        <dbReference type="Pfam" id="PF02016"/>
    </source>
</evidence>
<dbReference type="SUPFAM" id="SSF141986">
    <property type="entry name" value="LD-carboxypeptidase A C-terminal domain-like"/>
    <property type="match status" value="1"/>
</dbReference>
<dbReference type="RefSeq" id="WP_323621148.1">
    <property type="nucleotide sequence ID" value="NZ_JAWRLE010000067.1"/>
</dbReference>
<dbReference type="Gene3D" id="3.40.50.10740">
    <property type="entry name" value="Class I glutamine amidotransferase-like"/>
    <property type="match status" value="1"/>
</dbReference>
<gene>
    <name evidence="8" type="ORF">SB593_29845</name>
</gene>
<evidence type="ECO:0000256" key="1">
    <source>
        <dbReference type="ARBA" id="ARBA00010233"/>
    </source>
</evidence>
<evidence type="ECO:0000256" key="4">
    <source>
        <dbReference type="ARBA" id="ARBA00022801"/>
    </source>
</evidence>
<dbReference type="Gene3D" id="3.50.30.60">
    <property type="entry name" value="LD-carboxypeptidase A C-terminal domain-like"/>
    <property type="match status" value="1"/>
</dbReference>